<feature type="binding site" evidence="5">
    <location>
        <position position="5"/>
    </location>
    <ligand>
        <name>Mg(2+)</name>
        <dbReference type="ChEBI" id="CHEBI:18420"/>
    </ligand>
</feature>
<comment type="function">
    <text evidence="5">Toxic component of a toxin-antitoxin (TA) system. An RNase.</text>
</comment>
<dbReference type="InterPro" id="IPR022907">
    <property type="entry name" value="VapC_family"/>
</dbReference>
<keyword evidence="8" id="KW-1185">Reference proteome</keyword>
<dbReference type="GO" id="GO:0016787">
    <property type="term" value="F:hydrolase activity"/>
    <property type="evidence" value="ECO:0007669"/>
    <property type="project" value="UniProtKB-KW"/>
</dbReference>
<evidence type="ECO:0000313" key="8">
    <source>
        <dbReference type="Proteomes" id="UP000475582"/>
    </source>
</evidence>
<proteinExistence type="inferred from homology"/>
<dbReference type="InterPro" id="IPR052919">
    <property type="entry name" value="TA_system_RNase"/>
</dbReference>
<keyword evidence="1 5" id="KW-1277">Toxin-antitoxin system</keyword>
<evidence type="ECO:0000256" key="5">
    <source>
        <dbReference type="HAMAP-Rule" id="MF_00265"/>
    </source>
</evidence>
<dbReference type="PANTHER" id="PTHR36173:SF1">
    <property type="entry name" value="RIBONUCLEASE VAPC22"/>
    <property type="match status" value="1"/>
</dbReference>
<dbReference type="AlphaFoldDB" id="A0A6L6PIL9"/>
<dbReference type="EMBL" id="WNKY01000014">
    <property type="protein sequence ID" value="MTV38854.1"/>
    <property type="molecule type" value="Genomic_DNA"/>
</dbReference>
<comment type="caution">
    <text evidence="7">The sequence shown here is derived from an EMBL/GenBank/DDBJ whole genome shotgun (WGS) entry which is preliminary data.</text>
</comment>
<evidence type="ECO:0000256" key="2">
    <source>
        <dbReference type="ARBA" id="ARBA00022722"/>
    </source>
</evidence>
<feature type="domain" description="PIN" evidence="6">
    <location>
        <begin position="2"/>
        <end position="125"/>
    </location>
</feature>
<gene>
    <name evidence="5" type="primary">vapC</name>
    <name evidence="7" type="ORF">GM676_14860</name>
</gene>
<dbReference type="Gene3D" id="3.40.50.1010">
    <property type="entry name" value="5'-nuclease"/>
    <property type="match status" value="1"/>
</dbReference>
<protein>
    <recommendedName>
        <fullName evidence="5">Ribonuclease VapC</fullName>
        <shortName evidence="5">RNase VapC</shortName>
        <ecNumber evidence="5">3.1.-.-</ecNumber>
    </recommendedName>
    <alternativeName>
        <fullName evidence="5">Toxin VapC</fullName>
    </alternativeName>
</protein>
<keyword evidence="2 5" id="KW-0540">Nuclease</keyword>
<dbReference type="OrthoDB" id="9798990at2"/>
<dbReference type="InterPro" id="IPR002716">
    <property type="entry name" value="PIN_dom"/>
</dbReference>
<comment type="similarity">
    <text evidence="5">Belongs to the PINc/VapC protein family.</text>
</comment>
<evidence type="ECO:0000256" key="4">
    <source>
        <dbReference type="ARBA" id="ARBA00022801"/>
    </source>
</evidence>
<feature type="binding site" evidence="5">
    <location>
        <position position="100"/>
    </location>
    <ligand>
        <name>Mg(2+)</name>
        <dbReference type="ChEBI" id="CHEBI:18420"/>
    </ligand>
</feature>
<keyword evidence="4 5" id="KW-0378">Hydrolase</keyword>
<dbReference type="GO" id="GO:0000287">
    <property type="term" value="F:magnesium ion binding"/>
    <property type="evidence" value="ECO:0007669"/>
    <property type="project" value="UniProtKB-UniRule"/>
</dbReference>
<keyword evidence="5" id="KW-0460">Magnesium</keyword>
<sequence length="131" mass="14789">MILLDTHTLIWWFDNDPRLSVAAKRVIETELQTGLIGISSFSCWEVALLVSRRKIRLSDEIRAWLGALEALNPVRFIPVDNNIAVTSIYLPLGLNNDPADRIIVATAMQLNIPIVTTDAQIRAYPHVQTIW</sequence>
<dbReference type="Pfam" id="PF01850">
    <property type="entry name" value="PIN"/>
    <property type="match status" value="1"/>
</dbReference>
<dbReference type="CDD" id="cd09872">
    <property type="entry name" value="PIN_Sll0205-like"/>
    <property type="match status" value="1"/>
</dbReference>
<accession>A0A6L6PIL9</accession>
<evidence type="ECO:0000256" key="1">
    <source>
        <dbReference type="ARBA" id="ARBA00022649"/>
    </source>
</evidence>
<comment type="cofactor">
    <cofactor evidence="5">
        <name>Mg(2+)</name>
        <dbReference type="ChEBI" id="CHEBI:18420"/>
    </cofactor>
</comment>
<organism evidence="7 8">
    <name type="scientific">Duganella radicis</name>
    <dbReference type="NCBI Taxonomy" id="551988"/>
    <lineage>
        <taxon>Bacteria</taxon>
        <taxon>Pseudomonadati</taxon>
        <taxon>Pseudomonadota</taxon>
        <taxon>Betaproteobacteria</taxon>
        <taxon>Burkholderiales</taxon>
        <taxon>Oxalobacteraceae</taxon>
        <taxon>Telluria group</taxon>
        <taxon>Duganella</taxon>
    </lineage>
</organism>
<dbReference type="SUPFAM" id="SSF88723">
    <property type="entry name" value="PIN domain-like"/>
    <property type="match status" value="1"/>
</dbReference>
<dbReference type="InterPro" id="IPR041705">
    <property type="entry name" value="PIN_Sll0205"/>
</dbReference>
<dbReference type="RefSeq" id="WP_155464427.1">
    <property type="nucleotide sequence ID" value="NZ_WNKY01000014.1"/>
</dbReference>
<evidence type="ECO:0000313" key="7">
    <source>
        <dbReference type="EMBL" id="MTV38854.1"/>
    </source>
</evidence>
<keyword evidence="5" id="KW-0800">Toxin</keyword>
<keyword evidence="3 5" id="KW-0479">Metal-binding</keyword>
<name>A0A6L6PIL9_9BURK</name>
<evidence type="ECO:0000256" key="3">
    <source>
        <dbReference type="ARBA" id="ARBA00022723"/>
    </source>
</evidence>
<dbReference type="Proteomes" id="UP000475582">
    <property type="component" value="Unassembled WGS sequence"/>
</dbReference>
<evidence type="ECO:0000259" key="6">
    <source>
        <dbReference type="Pfam" id="PF01850"/>
    </source>
</evidence>
<dbReference type="InterPro" id="IPR029060">
    <property type="entry name" value="PIN-like_dom_sf"/>
</dbReference>
<dbReference type="GO" id="GO:0004540">
    <property type="term" value="F:RNA nuclease activity"/>
    <property type="evidence" value="ECO:0007669"/>
    <property type="project" value="InterPro"/>
</dbReference>
<dbReference type="PANTHER" id="PTHR36173">
    <property type="entry name" value="RIBONUCLEASE VAPC16-RELATED"/>
    <property type="match status" value="1"/>
</dbReference>
<dbReference type="EC" id="3.1.-.-" evidence="5"/>
<reference evidence="7 8" key="1">
    <citation type="submission" date="2019-11" db="EMBL/GenBank/DDBJ databases">
        <title>Type strains purchased from KCTC, JCM and DSMZ.</title>
        <authorList>
            <person name="Lu H."/>
        </authorList>
    </citation>
    <scope>NUCLEOTIDE SEQUENCE [LARGE SCALE GENOMIC DNA]</scope>
    <source>
        <strain evidence="7 8">KCTC 22382</strain>
    </source>
</reference>
<dbReference type="GO" id="GO:0090729">
    <property type="term" value="F:toxin activity"/>
    <property type="evidence" value="ECO:0007669"/>
    <property type="project" value="UniProtKB-KW"/>
</dbReference>
<dbReference type="HAMAP" id="MF_00265">
    <property type="entry name" value="VapC_Nob1"/>
    <property type="match status" value="1"/>
</dbReference>